<accession>A0A0K1GZS7</accession>
<keyword evidence="5" id="KW-0231">Viral genome packaging</keyword>
<dbReference type="GO" id="GO:0019028">
    <property type="term" value="C:viral capsid"/>
    <property type="evidence" value="ECO:0007669"/>
    <property type="project" value="UniProtKB-KW"/>
</dbReference>
<dbReference type="HAMAP" id="MF_04025">
    <property type="entry name" value="HSV_CVC2"/>
    <property type="match status" value="1"/>
</dbReference>
<evidence type="ECO:0000313" key="6">
    <source>
        <dbReference type="EMBL" id="AKT72660.1"/>
    </source>
</evidence>
<dbReference type="InterPro" id="IPR002493">
    <property type="entry name" value="Herpes_UL25"/>
</dbReference>
<dbReference type="Proteomes" id="UP000118435">
    <property type="component" value="Segment"/>
</dbReference>
<reference evidence="6 7" key="1">
    <citation type="journal article" date="2016" name="BMC Genomics">
        <title>A novel strain of cynomolgus macaque cytomegalovirus: implications for host-virus co-evolution.</title>
        <authorList>
            <person name="Russell J.N."/>
            <person name="Marsh A.K."/>
            <person name="Willer D.O."/>
            <person name="Ambagala A.P."/>
            <person name="Dzamba M."/>
            <person name="Chan J.K."/>
            <person name="Pilon R."/>
            <person name="Fournier J."/>
            <person name="Brudno M."/>
            <person name="Antony J.M."/>
            <person name="Sandstrom P."/>
            <person name="Evans B.J."/>
            <person name="MacDonald K.S."/>
        </authorList>
    </citation>
    <scope>NUCLEOTIDE SEQUENCE [LARGE SCALE GENOMIC DNA]</scope>
    <source>
        <strain evidence="6">Mauritius</strain>
    </source>
</reference>
<keyword evidence="3" id="KW-1188">Viral release from host cell</keyword>
<keyword evidence="4" id="KW-0946">Virion</keyword>
<dbReference type="GO" id="GO:0019072">
    <property type="term" value="P:viral genome packaging"/>
    <property type="evidence" value="ECO:0007669"/>
    <property type="project" value="InterPro"/>
</dbReference>
<dbReference type="EMBL" id="KP796148">
    <property type="protein sequence ID" value="AKT72660.1"/>
    <property type="molecule type" value="Genomic_DNA"/>
</dbReference>
<keyword evidence="1" id="KW-0167">Capsid protein</keyword>
<keyword evidence="2" id="KW-1048">Host nucleus</keyword>
<evidence type="ECO:0000256" key="4">
    <source>
        <dbReference type="ARBA" id="ARBA00022844"/>
    </source>
</evidence>
<sequence>MSLLQPYYRLPIVLFEPHAENILRCPPHVLQRLVDDSVAGLRKEEVVANQVRKRYLREELSDLNQRIQTYCEDLESRVSEAEALLKQQCEVDPPPCQDVAAAATAAKEIYSSGGGPEAPPQKVTRSDRAQAATWVAQCSDQEKEVLFFGITKNDPFIRFHTDFRGELINTMFENASTWTFTFGVWYYRLKRSLYTQPRWKKAFRLVQMENFSISQELLVGAVNALENVTVYPIYDCVLSDLEAAMCLLAAYGQNHWDGRDLPTSIQGVLTELPHLLNKLSDEVGREITTWDGTATANYYAYQDSPDLKYYMPLSSGRHYSPGTFDRHVLVRVFHRRQVIQSLPGYGAQTAAVVQERMSGQVRDDGLSVWCRRLLAGKVGRDVPIFVHEQQYLRSGLTCISALLLIWKVVNSESVFAPRAGKFTLADILGNDALPRTSSEDDSYSYGHRVRNFEFLLEHYIVPWYTRDPTVTISQLFPGIMLLAITESVRSGWDPARRNDGQAGDGSGTVLMQISKVNPVADFMFAQSSKQYGELKRLELHDALLFHCEHGLGRLLSVALPRHRVFALGSSLFNVNDIYECIYFSVLGFLPAVVVM</sequence>
<evidence type="ECO:0000256" key="3">
    <source>
        <dbReference type="ARBA" id="ARBA00022612"/>
    </source>
</evidence>
<evidence type="ECO:0000256" key="1">
    <source>
        <dbReference type="ARBA" id="ARBA00022561"/>
    </source>
</evidence>
<name>A0A0K1GZS7_9BETA</name>
<gene>
    <name evidence="6" type="primary">CyUL77</name>
</gene>
<evidence type="ECO:0000313" key="7">
    <source>
        <dbReference type="Proteomes" id="UP000118435"/>
    </source>
</evidence>
<organism evidence="6 7">
    <name type="scientific">Cynomolgus macaque cytomegalovirus strain Mauritius</name>
    <dbReference type="NCBI Taxonomy" id="1690255"/>
    <lineage>
        <taxon>Viruses</taxon>
        <taxon>Duplodnaviria</taxon>
        <taxon>Heunggongvirae</taxon>
        <taxon>Peploviricota</taxon>
        <taxon>Herviviricetes</taxon>
        <taxon>Herpesvirales</taxon>
        <taxon>Orthoherpesviridae</taxon>
        <taxon>Betaherpesvirinae</taxon>
        <taxon>Cytomegalovirus</taxon>
        <taxon>Cytomegalovirus macacinebeta3</taxon>
    </lineage>
</organism>
<dbReference type="Pfam" id="PF01499">
    <property type="entry name" value="Herpes_UL25"/>
    <property type="match status" value="1"/>
</dbReference>
<protein>
    <submittedName>
        <fullName evidence="6">Protein UL77</fullName>
    </submittedName>
</protein>
<proteinExistence type="inferred from homology"/>
<evidence type="ECO:0000256" key="2">
    <source>
        <dbReference type="ARBA" id="ARBA00022562"/>
    </source>
</evidence>
<evidence type="ECO:0000256" key="5">
    <source>
        <dbReference type="ARBA" id="ARBA00023219"/>
    </source>
</evidence>